<keyword evidence="6" id="KW-0285">Flavoprotein</keyword>
<dbReference type="GO" id="GO:0016972">
    <property type="term" value="F:thiol oxidase activity"/>
    <property type="evidence" value="ECO:0007669"/>
    <property type="project" value="InterPro"/>
</dbReference>
<sequence length="608" mass="68244">MSKIFYLTLLATVLASSSPFPSPPLEASVASQTVYDFLPIASDSPVKDTLGGATYQQVEDTNFRLRPVLKELTKTDYFKYYKVDLSPELCPFNDDELGMCGNRACAVDVIDDESEVPEFWRSQYLGKLAKDSVTTDRLWSPDDDAVASKLCRANGVSVGHEYYNVLPSPSPPSKDDYLDSELEDTNYCYPEDESLSGPGTYVSLPDNPERFTGYGGPHANKVWRAVYQENCFGYFGDSNQDSGTSNAVSSGDGFSAGQLQPSLPAAGSLLSSVLMDSNRYERQEVGGESGRQALNAEKQCVEQRLFYRILSGLQSSVSSHLCYEYLNQTTGEWVPNLDCFMSRVGNHQERLENLYFNYALVSRAVSKLRNYIDDLHFNNQDASADQATRRQLLRLIKSSSPVTYSRAQANDTNTPTSASSSQQKLLLFNETAIFSSPEGRALKSEFRKRVRNVSALMSCVGCDRCRLWGKLQTAGYGTALKLLFELPENPADDPELCSTVMSTFRRSELVALINTLDRLSKSIEAVTYFRNELQSQAVEAEKLAERSEFQQAWDSELEGAWTALKFVFRSYVELPKNLWTLFIHYSAIYWNRFIGRDALTAQYYHLDL</sequence>
<dbReference type="InterPro" id="IPR037192">
    <property type="entry name" value="ERO1-like_sf"/>
</dbReference>
<dbReference type="EMBL" id="CP014500">
    <property type="protein sequence ID" value="ANB11057.1"/>
    <property type="molecule type" value="Genomic_DNA"/>
</dbReference>
<dbReference type="KEGG" id="slb:AWJ20_3853"/>
<dbReference type="RefSeq" id="XP_018733534.1">
    <property type="nucleotide sequence ID" value="XM_018880888.1"/>
</dbReference>
<evidence type="ECO:0000256" key="19">
    <source>
        <dbReference type="SAM" id="SignalP"/>
    </source>
</evidence>
<organism evidence="20 21">
    <name type="scientific">Sugiyamaella lignohabitans</name>
    <dbReference type="NCBI Taxonomy" id="796027"/>
    <lineage>
        <taxon>Eukaryota</taxon>
        <taxon>Fungi</taxon>
        <taxon>Dikarya</taxon>
        <taxon>Ascomycota</taxon>
        <taxon>Saccharomycotina</taxon>
        <taxon>Dipodascomycetes</taxon>
        <taxon>Dipodascales</taxon>
        <taxon>Trichomonascaceae</taxon>
        <taxon>Sugiyamaella</taxon>
    </lineage>
</organism>
<dbReference type="GO" id="GO:0071949">
    <property type="term" value="F:FAD binding"/>
    <property type="evidence" value="ECO:0007669"/>
    <property type="project" value="InterPro"/>
</dbReference>
<name>A0A161HGR4_9ASCO</name>
<dbReference type="GeneID" id="30035920"/>
<dbReference type="GO" id="GO:0005789">
    <property type="term" value="C:endoplasmic reticulum membrane"/>
    <property type="evidence" value="ECO:0007669"/>
    <property type="project" value="UniProtKB-SubCell"/>
</dbReference>
<evidence type="ECO:0000256" key="1">
    <source>
        <dbReference type="ARBA" id="ARBA00001974"/>
    </source>
</evidence>
<keyword evidence="7 19" id="KW-0732">Signal</keyword>
<reference evidence="20 21" key="1">
    <citation type="submission" date="2016-02" db="EMBL/GenBank/DDBJ databases">
        <title>Complete genome sequence and transcriptome regulation of the pentose utilising yeast Sugiyamaella lignohabitans.</title>
        <authorList>
            <person name="Bellasio M."/>
            <person name="Peymann A."/>
            <person name="Valli M."/>
            <person name="Sipitzky M."/>
            <person name="Graf A."/>
            <person name="Sauer M."/>
            <person name="Marx H."/>
            <person name="Mattanovich D."/>
        </authorList>
    </citation>
    <scope>NUCLEOTIDE SEQUENCE [LARGE SCALE GENOMIC DNA]</scope>
    <source>
        <strain evidence="20 21">CBS 10342</strain>
    </source>
</reference>
<keyword evidence="8" id="KW-0256">Endoplasmic reticulum</keyword>
<evidence type="ECO:0000256" key="2">
    <source>
        <dbReference type="ARBA" id="ARBA00004367"/>
    </source>
</evidence>
<evidence type="ECO:0000256" key="7">
    <source>
        <dbReference type="ARBA" id="ARBA00022729"/>
    </source>
</evidence>
<gene>
    <name evidence="20" type="primary">ERO1</name>
    <name evidence="20" type="ORF">AWJ20_3853</name>
</gene>
<comment type="subunit">
    <text evidence="4">May function both as a monomer and a homodimer.</text>
</comment>
<dbReference type="GO" id="GO:0015035">
    <property type="term" value="F:protein-disulfide reductase activity"/>
    <property type="evidence" value="ECO:0007669"/>
    <property type="project" value="InterPro"/>
</dbReference>
<dbReference type="InterPro" id="IPR007266">
    <property type="entry name" value="Ero1"/>
</dbReference>
<feature type="binding site" evidence="17">
    <location>
        <position position="311"/>
    </location>
    <ligand>
        <name>FAD</name>
        <dbReference type="ChEBI" id="CHEBI:57692"/>
    </ligand>
</feature>
<accession>A0A161HGR4</accession>
<feature type="active site" description="Nucleophile" evidence="16">
    <location>
        <position position="462"/>
    </location>
</feature>
<evidence type="ECO:0000256" key="10">
    <source>
        <dbReference type="ARBA" id="ARBA00022982"/>
    </source>
</evidence>
<proteinExistence type="inferred from homology"/>
<dbReference type="AlphaFoldDB" id="A0A161HGR4"/>
<evidence type="ECO:0000256" key="11">
    <source>
        <dbReference type="ARBA" id="ARBA00023002"/>
    </source>
</evidence>
<comment type="subcellular location">
    <subcellularLocation>
        <location evidence="2">Endoplasmic reticulum membrane</location>
        <topology evidence="2">Peripheral membrane protein</topology>
        <orientation evidence="2">Lumenal side</orientation>
    </subcellularLocation>
</comment>
<dbReference type="Pfam" id="PF04137">
    <property type="entry name" value="ERO1"/>
    <property type="match status" value="1"/>
</dbReference>
<feature type="active site" evidence="16">
    <location>
        <position position="465"/>
    </location>
</feature>
<comment type="cofactor">
    <cofactor evidence="1 17">
        <name>FAD</name>
        <dbReference type="ChEBI" id="CHEBI:57692"/>
    </cofactor>
</comment>
<keyword evidence="12" id="KW-0472">Membrane</keyword>
<protein>
    <submittedName>
        <fullName evidence="20">Ero1p</fullName>
    </submittedName>
</protein>
<dbReference type="PANTHER" id="PTHR12613">
    <property type="entry name" value="ERO1-RELATED"/>
    <property type="match status" value="1"/>
</dbReference>
<evidence type="ECO:0000256" key="4">
    <source>
        <dbReference type="ARBA" id="ARBA00011802"/>
    </source>
</evidence>
<keyword evidence="15" id="KW-0676">Redox-active center</keyword>
<evidence type="ECO:0000313" key="21">
    <source>
        <dbReference type="Proteomes" id="UP000189580"/>
    </source>
</evidence>
<evidence type="ECO:0000313" key="20">
    <source>
        <dbReference type="EMBL" id="ANB11057.1"/>
    </source>
</evidence>
<keyword evidence="13 18" id="KW-1015">Disulfide bond</keyword>
<evidence type="ECO:0000256" key="18">
    <source>
        <dbReference type="PIRSR" id="PIRSR017205-3"/>
    </source>
</evidence>
<feature type="binding site" evidence="17">
    <location>
        <position position="210"/>
    </location>
    <ligand>
        <name>FAD</name>
        <dbReference type="ChEBI" id="CHEBI:57692"/>
    </ligand>
</feature>
<dbReference type="Proteomes" id="UP000189580">
    <property type="component" value="Chromosome c"/>
</dbReference>
<evidence type="ECO:0000256" key="13">
    <source>
        <dbReference type="ARBA" id="ARBA00023157"/>
    </source>
</evidence>
<keyword evidence="10" id="KW-0249">Electron transport</keyword>
<evidence type="ECO:0000256" key="16">
    <source>
        <dbReference type="PIRSR" id="PIRSR017205-1"/>
    </source>
</evidence>
<feature type="binding site" evidence="17">
    <location>
        <position position="343"/>
    </location>
    <ligand>
        <name>FAD</name>
        <dbReference type="ChEBI" id="CHEBI:57692"/>
    </ligand>
</feature>
<dbReference type="PIRSF" id="PIRSF017205">
    <property type="entry name" value="ERO1"/>
    <property type="match status" value="1"/>
</dbReference>
<dbReference type="SUPFAM" id="SSF110019">
    <property type="entry name" value="ERO1-like"/>
    <property type="match status" value="1"/>
</dbReference>
<feature type="binding site" evidence="17">
    <location>
        <position position="212"/>
    </location>
    <ligand>
        <name>FAD</name>
        <dbReference type="ChEBI" id="CHEBI:57692"/>
    </ligand>
</feature>
<comment type="similarity">
    <text evidence="3">Belongs to the EROs family.</text>
</comment>
<keyword evidence="21" id="KW-1185">Reference proteome</keyword>
<keyword evidence="9 17" id="KW-0274">FAD</keyword>
<evidence type="ECO:0000256" key="9">
    <source>
        <dbReference type="ARBA" id="ARBA00022827"/>
    </source>
</evidence>
<dbReference type="OrthoDB" id="269384at2759"/>
<feature type="signal peptide" evidence="19">
    <location>
        <begin position="1"/>
        <end position="19"/>
    </location>
</feature>
<evidence type="ECO:0000256" key="8">
    <source>
        <dbReference type="ARBA" id="ARBA00022824"/>
    </source>
</evidence>
<evidence type="ECO:0000256" key="6">
    <source>
        <dbReference type="ARBA" id="ARBA00022630"/>
    </source>
</evidence>
<evidence type="ECO:0000256" key="17">
    <source>
        <dbReference type="PIRSR" id="PIRSR017205-2"/>
    </source>
</evidence>
<feature type="disulfide bond" description="Redox-active" evidence="18">
    <location>
        <begin position="100"/>
        <end position="105"/>
    </location>
</feature>
<evidence type="ECO:0000256" key="15">
    <source>
        <dbReference type="ARBA" id="ARBA00023284"/>
    </source>
</evidence>
<evidence type="ECO:0000256" key="12">
    <source>
        <dbReference type="ARBA" id="ARBA00023136"/>
    </source>
</evidence>
<keyword evidence="5" id="KW-0813">Transport</keyword>
<keyword evidence="11" id="KW-0560">Oxidoreductase</keyword>
<feature type="chain" id="PRO_5007822736" evidence="19">
    <location>
        <begin position="20"/>
        <end position="608"/>
    </location>
</feature>
<evidence type="ECO:0000256" key="5">
    <source>
        <dbReference type="ARBA" id="ARBA00022448"/>
    </source>
</evidence>
<dbReference type="PANTHER" id="PTHR12613:SF0">
    <property type="entry name" value="ERO1-LIKE PROTEIN"/>
    <property type="match status" value="1"/>
</dbReference>
<keyword evidence="14" id="KW-0325">Glycoprotein</keyword>
<feature type="disulfide bond" description="Redox-active" evidence="18">
    <location>
        <begin position="462"/>
        <end position="465"/>
    </location>
</feature>
<dbReference type="GO" id="GO:0034975">
    <property type="term" value="P:protein folding in endoplasmic reticulum"/>
    <property type="evidence" value="ECO:0007669"/>
    <property type="project" value="InterPro"/>
</dbReference>
<evidence type="ECO:0000256" key="3">
    <source>
        <dbReference type="ARBA" id="ARBA00008277"/>
    </source>
</evidence>
<feature type="binding site" evidence="17">
    <location>
        <position position="223"/>
    </location>
    <ligand>
        <name>FAD</name>
        <dbReference type="ChEBI" id="CHEBI:57692"/>
    </ligand>
</feature>
<evidence type="ECO:0000256" key="14">
    <source>
        <dbReference type="ARBA" id="ARBA00023180"/>
    </source>
</evidence>